<feature type="binding site" evidence="5">
    <location>
        <position position="388"/>
    </location>
    <ligand>
        <name>substrate</name>
    </ligand>
</feature>
<accession>A0A9E7CX36</accession>
<evidence type="ECO:0000256" key="7">
    <source>
        <dbReference type="PIRSR" id="PIRSR625650-4"/>
    </source>
</evidence>
<dbReference type="Pfam" id="PF02913">
    <property type="entry name" value="FAD-oxidase_C"/>
    <property type="match status" value="1"/>
</dbReference>
<dbReference type="Pfam" id="PF01565">
    <property type="entry name" value="FAD_binding_4"/>
    <property type="match status" value="1"/>
</dbReference>
<dbReference type="SUPFAM" id="SSF55103">
    <property type="entry name" value="FAD-linked oxidases, C-terminal domain"/>
    <property type="match status" value="1"/>
</dbReference>
<name>A0A9E7CX36_9HYPH</name>
<comment type="similarity">
    <text evidence="1">Belongs to the FAD-binding oxidoreductase/transferase type 4 family.</text>
</comment>
<feature type="domain" description="FAD-binding PCMH-type" evidence="8">
    <location>
        <begin position="94"/>
        <end position="276"/>
    </location>
</feature>
<dbReference type="InterPro" id="IPR004113">
    <property type="entry name" value="FAD-bd_oxidored_4_C"/>
</dbReference>
<evidence type="ECO:0000256" key="2">
    <source>
        <dbReference type="ARBA" id="ARBA00022630"/>
    </source>
</evidence>
<dbReference type="AlphaFoldDB" id="A0A9E7CX36"/>
<dbReference type="PANTHER" id="PTHR46568:SF1">
    <property type="entry name" value="ALKYLDIHYDROXYACETONEPHOSPHATE SYNTHASE, PEROXISOMAL"/>
    <property type="match status" value="1"/>
</dbReference>
<evidence type="ECO:0000256" key="3">
    <source>
        <dbReference type="ARBA" id="ARBA00022827"/>
    </source>
</evidence>
<feature type="binding site" evidence="6">
    <location>
        <begin position="260"/>
        <end position="266"/>
    </location>
    <ligand>
        <name>FAD</name>
        <dbReference type="ChEBI" id="CHEBI:57692"/>
    </ligand>
</feature>
<dbReference type="PROSITE" id="PS51387">
    <property type="entry name" value="FAD_PCMH"/>
    <property type="match status" value="1"/>
</dbReference>
<keyword evidence="3 6" id="KW-0274">FAD</keyword>
<proteinExistence type="inferred from homology"/>
<feature type="active site" description="Proton donor/acceptor" evidence="4">
    <location>
        <position position="450"/>
    </location>
</feature>
<dbReference type="GO" id="GO:0008610">
    <property type="term" value="P:lipid biosynthetic process"/>
    <property type="evidence" value="ECO:0007669"/>
    <property type="project" value="InterPro"/>
</dbReference>
<dbReference type="Gene3D" id="3.30.300.330">
    <property type="match status" value="1"/>
</dbReference>
<dbReference type="InterPro" id="IPR016169">
    <property type="entry name" value="FAD-bd_PCMH_sub2"/>
</dbReference>
<evidence type="ECO:0000313" key="10">
    <source>
        <dbReference type="Proteomes" id="UP000831684"/>
    </source>
</evidence>
<dbReference type="InterPro" id="IPR025650">
    <property type="entry name" value="Alkyl-DHAP_Synthase"/>
</dbReference>
<dbReference type="KEGG" id="apol:K9D25_03905"/>
<dbReference type="InterPro" id="IPR036318">
    <property type="entry name" value="FAD-bd_PCMH-like_sf"/>
</dbReference>
<sequence>MSDRKLKFYAWGYEDEVVTKDEIASMEKKWSKYLGIKDYKVTPPPTLDEITVPASRVNPPASLARICTTEKYERLAHTYGSSAHDYSRAFRRDFSNPPDVVAYPRNERDVLDVLDWCSNDNIAVTPYGGGSSVVGGVEPSRDTRYAGTLSLDLRYLNQVLEIDKESECARVQAGIFGPELERQLKPSGLTMRFFLQSFEFSTLGGWIATRAAGHYATIATQIDDHVQSMRVATPSGMYESRRFPVSGAGPNPDRVFIGSEGALGVITEAWIRLRKRPTYRKSVTVKFADFYKGADAVRVISQSGLYPANCRLIDAFEAEFNGAGDGTHSILVLGFESADHPVDHWLARAIEICGDYGGTAEVPDAPDSHKAGSAGQWRDTFIRAPYYREHAIARGVMRETFETCITWDRFKDFHQNFTDAMRKAVQDVTGRPGTASCRFTHIYPDGPAPYFTYHGYGDQDRLVEQFWDIKRAISSAMVRFGGTITHHHALGRDHREWYDRERPDLFAKAFEAMKSELDPRWILNPGIHIDPPK</sequence>
<dbReference type="Proteomes" id="UP000831684">
    <property type="component" value="Chromosome"/>
</dbReference>
<reference evidence="9" key="1">
    <citation type="submission" date="2021-09" db="EMBL/GenBank/DDBJ databases">
        <title>Network and meta-omics reveal the key degrader and cooperation patterns in an efficient 1,4-dioxane-degrading microbial community.</title>
        <authorList>
            <person name="Dai C."/>
        </authorList>
    </citation>
    <scope>NUCLEOTIDE SEQUENCE</scope>
    <source>
        <strain evidence="9">ZM13</strain>
    </source>
</reference>
<dbReference type="GO" id="GO:0008609">
    <property type="term" value="F:alkylglycerone-phosphate synthase activity"/>
    <property type="evidence" value="ECO:0007669"/>
    <property type="project" value="InterPro"/>
</dbReference>
<gene>
    <name evidence="9" type="ORF">K9D25_03905</name>
</gene>
<dbReference type="RefSeq" id="WP_244379423.1">
    <property type="nucleotide sequence ID" value="NZ_CP083239.1"/>
</dbReference>
<dbReference type="SUPFAM" id="SSF56176">
    <property type="entry name" value="FAD-binding/transporter-associated domain-like"/>
    <property type="match status" value="1"/>
</dbReference>
<evidence type="ECO:0000259" key="8">
    <source>
        <dbReference type="PROSITE" id="PS51387"/>
    </source>
</evidence>
<dbReference type="InterPro" id="IPR016166">
    <property type="entry name" value="FAD-bd_PCMH"/>
</dbReference>
<evidence type="ECO:0000313" key="9">
    <source>
        <dbReference type="EMBL" id="UOK71874.1"/>
    </source>
</evidence>
<organism evidence="9 10">
    <name type="scientific">Ancylobacter polymorphus</name>
    <dbReference type="NCBI Taxonomy" id="223390"/>
    <lineage>
        <taxon>Bacteria</taxon>
        <taxon>Pseudomonadati</taxon>
        <taxon>Pseudomonadota</taxon>
        <taxon>Alphaproteobacteria</taxon>
        <taxon>Hyphomicrobiales</taxon>
        <taxon>Xanthobacteraceae</taxon>
        <taxon>Ancylobacter</taxon>
    </lineage>
</organism>
<protein>
    <submittedName>
        <fullName evidence="9">FAD-binding oxidoreductase</fullName>
    </submittedName>
</protein>
<evidence type="ECO:0000256" key="6">
    <source>
        <dbReference type="PIRSR" id="PIRSR625650-3"/>
    </source>
</evidence>
<dbReference type="Gene3D" id="3.30.465.10">
    <property type="match status" value="1"/>
</dbReference>
<evidence type="ECO:0000256" key="5">
    <source>
        <dbReference type="PIRSR" id="PIRSR625650-2"/>
    </source>
</evidence>
<feature type="binding site" evidence="6">
    <location>
        <begin position="126"/>
        <end position="132"/>
    </location>
    <ligand>
        <name>FAD</name>
        <dbReference type="ChEBI" id="CHEBI:57692"/>
    </ligand>
</feature>
<keyword evidence="2" id="KW-0285">Flavoprotein</keyword>
<evidence type="ECO:0000256" key="4">
    <source>
        <dbReference type="PIRSR" id="PIRSR625650-1"/>
    </source>
</evidence>
<comment type="cofactor">
    <cofactor evidence="6">
        <name>FAD</name>
        <dbReference type="ChEBI" id="CHEBI:57692"/>
    </cofactor>
</comment>
<dbReference type="InterPro" id="IPR016164">
    <property type="entry name" value="FAD-linked_Oxase-like_C"/>
</dbReference>
<feature type="site" description="Important for enzyme activity" evidence="7">
    <location>
        <position position="311"/>
    </location>
</feature>
<dbReference type="EMBL" id="CP083239">
    <property type="protein sequence ID" value="UOK71874.1"/>
    <property type="molecule type" value="Genomic_DNA"/>
</dbReference>
<dbReference type="GO" id="GO:0071949">
    <property type="term" value="F:FAD binding"/>
    <property type="evidence" value="ECO:0007669"/>
    <property type="project" value="InterPro"/>
</dbReference>
<dbReference type="InterPro" id="IPR006094">
    <property type="entry name" value="Oxid_FAD_bind_N"/>
</dbReference>
<evidence type="ECO:0000256" key="1">
    <source>
        <dbReference type="ARBA" id="ARBA00008000"/>
    </source>
</evidence>
<dbReference type="PANTHER" id="PTHR46568">
    <property type="entry name" value="ALKYLDIHYDROXYACETONEPHOSPHATE SYNTHASE, PEROXISOMAL"/>
    <property type="match status" value="1"/>
</dbReference>